<evidence type="ECO:0000256" key="5">
    <source>
        <dbReference type="ARBA" id="ARBA00022801"/>
    </source>
</evidence>
<evidence type="ECO:0000256" key="4">
    <source>
        <dbReference type="ARBA" id="ARBA00022487"/>
    </source>
</evidence>
<organism evidence="8 9">
    <name type="scientific">Chloropicon primus</name>
    <dbReference type="NCBI Taxonomy" id="1764295"/>
    <lineage>
        <taxon>Eukaryota</taxon>
        <taxon>Viridiplantae</taxon>
        <taxon>Chlorophyta</taxon>
        <taxon>Chloropicophyceae</taxon>
        <taxon>Chloropicales</taxon>
        <taxon>Chloropicaceae</taxon>
        <taxon>Chloropicon</taxon>
    </lineage>
</organism>
<dbReference type="AlphaFoldDB" id="A0A5B8MJW8"/>
<dbReference type="FunFam" id="3.40.50.1820:FF:000002">
    <property type="entry name" value="S-formylglutathione hydrolase"/>
    <property type="match status" value="1"/>
</dbReference>
<dbReference type="EMBL" id="CP031037">
    <property type="protein sequence ID" value="QDZ20766.1"/>
    <property type="molecule type" value="Genomic_DNA"/>
</dbReference>
<feature type="active site" description="Charge relay system" evidence="6">
    <location>
        <position position="151"/>
    </location>
</feature>
<proteinExistence type="inferred from homology"/>
<dbReference type="PANTHER" id="PTHR10061">
    <property type="entry name" value="S-FORMYLGLUTATHIONE HYDROLASE"/>
    <property type="match status" value="1"/>
</dbReference>
<dbReference type="GO" id="GO:0052689">
    <property type="term" value="F:carboxylic ester hydrolase activity"/>
    <property type="evidence" value="ECO:0007669"/>
    <property type="project" value="UniProtKB-KW"/>
</dbReference>
<comment type="catalytic activity">
    <reaction evidence="7">
        <text>S-formylglutathione + H2O = formate + glutathione + H(+)</text>
        <dbReference type="Rhea" id="RHEA:14961"/>
        <dbReference type="ChEBI" id="CHEBI:15377"/>
        <dbReference type="ChEBI" id="CHEBI:15378"/>
        <dbReference type="ChEBI" id="CHEBI:15740"/>
        <dbReference type="ChEBI" id="CHEBI:57688"/>
        <dbReference type="ChEBI" id="CHEBI:57925"/>
        <dbReference type="EC" id="3.1.2.12"/>
    </reaction>
</comment>
<reference evidence="8 9" key="1">
    <citation type="submission" date="2018-07" db="EMBL/GenBank/DDBJ databases">
        <title>The complete nuclear genome of the prasinophyte Chloropicon primus (CCMP1205).</title>
        <authorList>
            <person name="Pombert J.-F."/>
            <person name="Otis C."/>
            <person name="Turmel M."/>
            <person name="Lemieux C."/>
        </authorList>
    </citation>
    <scope>NUCLEOTIDE SEQUENCE [LARGE SCALE GENOMIC DNA]</scope>
    <source>
        <strain evidence="8 9">CCMP1205</strain>
    </source>
</reference>
<protein>
    <recommendedName>
        <fullName evidence="3 7">S-formylglutathione hydrolase</fullName>
        <ecNumber evidence="2 7">3.1.2.12</ecNumber>
    </recommendedName>
</protein>
<keyword evidence="5 7" id="KW-0378">Hydrolase</keyword>
<dbReference type="PANTHER" id="PTHR10061:SF0">
    <property type="entry name" value="S-FORMYLGLUTATHIONE HYDROLASE"/>
    <property type="match status" value="1"/>
</dbReference>
<keyword evidence="7" id="KW-0963">Cytoplasm</keyword>
<dbReference type="InterPro" id="IPR000801">
    <property type="entry name" value="Esterase-like"/>
</dbReference>
<feature type="active site" description="Charge relay system" evidence="6">
    <location>
        <position position="262"/>
    </location>
</feature>
<evidence type="ECO:0000256" key="7">
    <source>
        <dbReference type="RuleBase" id="RU363068"/>
    </source>
</evidence>
<feature type="active site" description="Charge relay system" evidence="6">
    <location>
        <position position="228"/>
    </location>
</feature>
<dbReference type="GO" id="GO:0046294">
    <property type="term" value="P:formaldehyde catabolic process"/>
    <property type="evidence" value="ECO:0007669"/>
    <property type="project" value="InterPro"/>
</dbReference>
<dbReference type="InterPro" id="IPR014186">
    <property type="entry name" value="S-formylglutathione_hydrol"/>
</dbReference>
<dbReference type="STRING" id="1764295.A0A5B8MJW8"/>
<comment type="similarity">
    <text evidence="1 7">Belongs to the esterase D family.</text>
</comment>
<dbReference type="GO" id="GO:0005829">
    <property type="term" value="C:cytosol"/>
    <property type="evidence" value="ECO:0007669"/>
    <property type="project" value="TreeGrafter"/>
</dbReference>
<dbReference type="Proteomes" id="UP000316726">
    <property type="component" value="Chromosome 4"/>
</dbReference>
<evidence type="ECO:0000256" key="2">
    <source>
        <dbReference type="ARBA" id="ARBA00012479"/>
    </source>
</evidence>
<dbReference type="SUPFAM" id="SSF53474">
    <property type="entry name" value="alpha/beta-Hydrolases"/>
    <property type="match status" value="1"/>
</dbReference>
<comment type="subcellular location">
    <subcellularLocation>
        <location evidence="7">Cytoplasm</location>
    </subcellularLocation>
</comment>
<evidence type="ECO:0000313" key="8">
    <source>
        <dbReference type="EMBL" id="QDZ20766.1"/>
    </source>
</evidence>
<keyword evidence="9" id="KW-1185">Reference proteome</keyword>
<evidence type="ECO:0000313" key="9">
    <source>
        <dbReference type="Proteomes" id="UP000316726"/>
    </source>
</evidence>
<dbReference type="GO" id="GO:0018738">
    <property type="term" value="F:S-formylglutathione hydrolase activity"/>
    <property type="evidence" value="ECO:0007669"/>
    <property type="project" value="UniProtKB-EC"/>
</dbReference>
<evidence type="ECO:0000256" key="3">
    <source>
        <dbReference type="ARBA" id="ARBA00016774"/>
    </source>
</evidence>
<comment type="function">
    <text evidence="7">Serine hydrolase involved in the detoxification of formaldehyde.</text>
</comment>
<evidence type="ECO:0000256" key="6">
    <source>
        <dbReference type="PIRSR" id="PIRSR614186-1"/>
    </source>
</evidence>
<gene>
    <name evidence="8" type="ORF">A3770_04p32840</name>
</gene>
<dbReference type="EC" id="3.1.2.12" evidence="2 7"/>
<accession>A0A5B8MJW8</accession>
<dbReference type="OrthoDB" id="420518at2759"/>
<sequence length="285" mass="32262">MASMQETAKKYFRGMQHRKFHESKACGCKMSLGVYLPDAYYNDDAPVPVIYYLSGLTCTDENASQKSGIQRYADEQGVAVVFPDTSPRGHNVEGEADSWDFGVGAGFYLNATESKWKHWRMYDYITKELPVYLAQTFPNLDTTNASLMGHSMGGHGALVIFLKNYNKYKSVSAFSPICNPINCPWGKKAFGGYLGTNFDAWRDYDATELARKYPGPKTEIFVDQGTADSFLKEQLLPENLKNAVHGKDNIDLKLEYRDGYDHSYFYIASFVEEHILFHAKHLKPS</sequence>
<dbReference type="Gene3D" id="3.40.50.1820">
    <property type="entry name" value="alpha/beta hydrolase"/>
    <property type="match status" value="1"/>
</dbReference>
<dbReference type="Pfam" id="PF00756">
    <property type="entry name" value="Esterase"/>
    <property type="match status" value="1"/>
</dbReference>
<evidence type="ECO:0000256" key="1">
    <source>
        <dbReference type="ARBA" id="ARBA00005622"/>
    </source>
</evidence>
<dbReference type="NCBIfam" id="TIGR02821">
    <property type="entry name" value="fghA_ester_D"/>
    <property type="match status" value="1"/>
</dbReference>
<keyword evidence="4 7" id="KW-0719">Serine esterase</keyword>
<dbReference type="InterPro" id="IPR029058">
    <property type="entry name" value="AB_hydrolase_fold"/>
</dbReference>
<name>A0A5B8MJW8_9CHLO</name>